<feature type="region of interest" description="Disordered" evidence="1">
    <location>
        <begin position="1"/>
        <end position="37"/>
    </location>
</feature>
<dbReference type="AlphaFoldDB" id="A0A1Q9F4A1"/>
<evidence type="ECO:0000313" key="3">
    <source>
        <dbReference type="Proteomes" id="UP000186817"/>
    </source>
</evidence>
<dbReference type="Proteomes" id="UP000186817">
    <property type="component" value="Unassembled WGS sequence"/>
</dbReference>
<accession>A0A1Q9F4A1</accession>
<feature type="compositionally biased region" description="Polar residues" evidence="1">
    <location>
        <begin position="27"/>
        <end position="37"/>
    </location>
</feature>
<keyword evidence="3" id="KW-1185">Reference proteome</keyword>
<reference evidence="2 3" key="1">
    <citation type="submission" date="2016-02" db="EMBL/GenBank/DDBJ databases">
        <title>Genome analysis of coral dinoflagellate symbionts highlights evolutionary adaptations to a symbiotic lifestyle.</title>
        <authorList>
            <person name="Aranda M."/>
            <person name="Li Y."/>
            <person name="Liew Y.J."/>
            <person name="Baumgarten S."/>
            <person name="Simakov O."/>
            <person name="Wilson M."/>
            <person name="Piel J."/>
            <person name="Ashoor H."/>
            <person name="Bougouffa S."/>
            <person name="Bajic V.B."/>
            <person name="Ryu T."/>
            <person name="Ravasi T."/>
            <person name="Bayer T."/>
            <person name="Micklem G."/>
            <person name="Kim H."/>
            <person name="Bhak J."/>
            <person name="Lajeunesse T.C."/>
            <person name="Voolstra C.R."/>
        </authorList>
    </citation>
    <scope>NUCLEOTIDE SEQUENCE [LARGE SCALE GENOMIC DNA]</scope>
    <source>
        <strain evidence="2 3">CCMP2467</strain>
    </source>
</reference>
<evidence type="ECO:0000256" key="1">
    <source>
        <dbReference type="SAM" id="MobiDB-lite"/>
    </source>
</evidence>
<gene>
    <name evidence="2" type="ORF">AK812_SmicGene1289</name>
</gene>
<comment type="caution">
    <text evidence="2">The sequence shown here is derived from an EMBL/GenBank/DDBJ whole genome shotgun (WGS) entry which is preliminary data.</text>
</comment>
<sequence length="70" mass="7970">MTRIFAETNKDGNEKQPPWWVAHPGNRRQQSTALPTSSSVQNMFTCRKLVTLKTPSQHANIELQDVNKCC</sequence>
<protein>
    <submittedName>
        <fullName evidence="2">Uncharacterized protein</fullName>
    </submittedName>
</protein>
<name>A0A1Q9F4A1_SYMMI</name>
<proteinExistence type="predicted"/>
<organism evidence="2 3">
    <name type="scientific">Symbiodinium microadriaticum</name>
    <name type="common">Dinoflagellate</name>
    <name type="synonym">Zooxanthella microadriatica</name>
    <dbReference type="NCBI Taxonomy" id="2951"/>
    <lineage>
        <taxon>Eukaryota</taxon>
        <taxon>Sar</taxon>
        <taxon>Alveolata</taxon>
        <taxon>Dinophyceae</taxon>
        <taxon>Suessiales</taxon>
        <taxon>Symbiodiniaceae</taxon>
        <taxon>Symbiodinium</taxon>
    </lineage>
</organism>
<evidence type="ECO:0000313" key="2">
    <source>
        <dbReference type="EMBL" id="OLQ14508.1"/>
    </source>
</evidence>
<dbReference type="EMBL" id="LSRX01000014">
    <property type="protein sequence ID" value="OLQ14508.1"/>
    <property type="molecule type" value="Genomic_DNA"/>
</dbReference>